<organism evidence="9 10">
    <name type="scientific">Candidatus Woesebacteria bacterium GW2011_GWA1_39_21</name>
    <dbReference type="NCBI Taxonomy" id="1618550"/>
    <lineage>
        <taxon>Bacteria</taxon>
        <taxon>Candidatus Woeseibacteriota</taxon>
    </lineage>
</organism>
<dbReference type="PRINTS" id="PR00344">
    <property type="entry name" value="BCTRLSENSOR"/>
</dbReference>
<accession>A0A0G0N4M6</accession>
<evidence type="ECO:0000256" key="2">
    <source>
        <dbReference type="ARBA" id="ARBA00012438"/>
    </source>
</evidence>
<evidence type="ECO:0000256" key="1">
    <source>
        <dbReference type="ARBA" id="ARBA00000085"/>
    </source>
</evidence>
<name>A0A0G0N4M6_9BACT</name>
<feature type="transmembrane region" description="Helical" evidence="7">
    <location>
        <begin position="301"/>
        <end position="320"/>
    </location>
</feature>
<dbReference type="SMART" id="SM00387">
    <property type="entry name" value="HATPase_c"/>
    <property type="match status" value="1"/>
</dbReference>
<keyword evidence="3" id="KW-0597">Phosphoprotein</keyword>
<dbReference type="AlphaFoldDB" id="A0A0G0N4M6"/>
<dbReference type="SUPFAM" id="SSF55874">
    <property type="entry name" value="ATPase domain of HSP90 chaperone/DNA topoisomerase II/histidine kinase"/>
    <property type="match status" value="1"/>
</dbReference>
<feature type="transmembrane region" description="Helical" evidence="7">
    <location>
        <begin position="129"/>
        <end position="145"/>
    </location>
</feature>
<evidence type="ECO:0000256" key="4">
    <source>
        <dbReference type="ARBA" id="ARBA00022679"/>
    </source>
</evidence>
<dbReference type="InterPro" id="IPR003661">
    <property type="entry name" value="HisK_dim/P_dom"/>
</dbReference>
<keyword evidence="7" id="KW-0472">Membrane</keyword>
<feature type="transmembrane region" description="Helical" evidence="7">
    <location>
        <begin position="268"/>
        <end position="289"/>
    </location>
</feature>
<dbReference type="InterPro" id="IPR004358">
    <property type="entry name" value="Sig_transdc_His_kin-like_C"/>
</dbReference>
<dbReference type="Pfam" id="PF00512">
    <property type="entry name" value="HisKA"/>
    <property type="match status" value="1"/>
</dbReference>
<dbReference type="FunFam" id="3.30.565.10:FF:000006">
    <property type="entry name" value="Sensor histidine kinase WalK"/>
    <property type="match status" value="1"/>
</dbReference>
<dbReference type="Gene3D" id="3.30.565.10">
    <property type="entry name" value="Histidine kinase-like ATPase, C-terminal domain"/>
    <property type="match status" value="1"/>
</dbReference>
<evidence type="ECO:0000256" key="3">
    <source>
        <dbReference type="ARBA" id="ARBA00022553"/>
    </source>
</evidence>
<dbReference type="SUPFAM" id="SSF55781">
    <property type="entry name" value="GAF domain-like"/>
    <property type="match status" value="2"/>
</dbReference>
<dbReference type="Pfam" id="PF02518">
    <property type="entry name" value="HATPase_c"/>
    <property type="match status" value="1"/>
</dbReference>
<comment type="caution">
    <text evidence="9">The sequence shown here is derived from an EMBL/GenBank/DDBJ whole genome shotgun (WGS) entry which is preliminary data.</text>
</comment>
<evidence type="ECO:0000313" key="10">
    <source>
        <dbReference type="Proteomes" id="UP000034246"/>
    </source>
</evidence>
<dbReference type="SUPFAM" id="SSF47384">
    <property type="entry name" value="Homodimeric domain of signal transducing histidine kinase"/>
    <property type="match status" value="1"/>
</dbReference>
<feature type="transmembrane region" description="Helical" evidence="7">
    <location>
        <begin position="239"/>
        <end position="256"/>
    </location>
</feature>
<reference evidence="9 10" key="1">
    <citation type="journal article" date="2015" name="Nature">
        <title>rRNA introns, odd ribosomes, and small enigmatic genomes across a large radiation of phyla.</title>
        <authorList>
            <person name="Brown C.T."/>
            <person name="Hug L.A."/>
            <person name="Thomas B.C."/>
            <person name="Sharon I."/>
            <person name="Castelle C.J."/>
            <person name="Singh A."/>
            <person name="Wilkins M.J."/>
            <person name="Williams K.H."/>
            <person name="Banfield J.F."/>
        </authorList>
    </citation>
    <scope>NUCLEOTIDE SEQUENCE [LARGE SCALE GENOMIC DNA]</scope>
</reference>
<dbReference type="STRING" id="1618550.UT39_C0011G0006"/>
<evidence type="ECO:0000256" key="5">
    <source>
        <dbReference type="ARBA" id="ARBA00022777"/>
    </source>
</evidence>
<keyword evidence="4" id="KW-0808">Transferase</keyword>
<keyword evidence="7" id="KW-1133">Transmembrane helix</keyword>
<feature type="transmembrane region" description="Helical" evidence="7">
    <location>
        <begin position="67"/>
        <end position="90"/>
    </location>
</feature>
<dbReference type="InterPro" id="IPR050736">
    <property type="entry name" value="Sensor_HK_Regulatory"/>
</dbReference>
<dbReference type="InterPro" id="IPR036097">
    <property type="entry name" value="HisK_dim/P_sf"/>
</dbReference>
<feature type="transmembrane region" description="Helical" evidence="7">
    <location>
        <begin position="208"/>
        <end position="227"/>
    </location>
</feature>
<dbReference type="InterPro" id="IPR003594">
    <property type="entry name" value="HATPase_dom"/>
</dbReference>
<feature type="transmembrane region" description="Helical" evidence="7">
    <location>
        <begin position="102"/>
        <end position="122"/>
    </location>
</feature>
<feature type="domain" description="Histidine kinase" evidence="8">
    <location>
        <begin position="520"/>
        <end position="738"/>
    </location>
</feature>
<dbReference type="InterPro" id="IPR036890">
    <property type="entry name" value="HATPase_C_sf"/>
</dbReference>
<dbReference type="PANTHER" id="PTHR43711:SF31">
    <property type="entry name" value="HISTIDINE KINASE"/>
    <property type="match status" value="1"/>
</dbReference>
<evidence type="ECO:0000259" key="8">
    <source>
        <dbReference type="PROSITE" id="PS50109"/>
    </source>
</evidence>
<dbReference type="EC" id="2.7.13.3" evidence="2"/>
<dbReference type="EMBL" id="LBWP01000011">
    <property type="protein sequence ID" value="KKR11134.1"/>
    <property type="molecule type" value="Genomic_DNA"/>
</dbReference>
<dbReference type="PANTHER" id="PTHR43711">
    <property type="entry name" value="TWO-COMPONENT HISTIDINE KINASE"/>
    <property type="match status" value="1"/>
</dbReference>
<keyword evidence="6" id="KW-0902">Two-component regulatory system</keyword>
<comment type="catalytic activity">
    <reaction evidence="1">
        <text>ATP + protein L-histidine = ADP + protein N-phospho-L-histidine.</text>
        <dbReference type="EC" id="2.7.13.3"/>
    </reaction>
</comment>
<dbReference type="PROSITE" id="PS50109">
    <property type="entry name" value="HIS_KIN"/>
    <property type="match status" value="1"/>
</dbReference>
<dbReference type="GO" id="GO:0000155">
    <property type="term" value="F:phosphorelay sensor kinase activity"/>
    <property type="evidence" value="ECO:0007669"/>
    <property type="project" value="InterPro"/>
</dbReference>
<evidence type="ECO:0000256" key="6">
    <source>
        <dbReference type="ARBA" id="ARBA00023012"/>
    </source>
</evidence>
<dbReference type="Proteomes" id="UP000034246">
    <property type="component" value="Unassembled WGS sequence"/>
</dbReference>
<sequence>MNSKKHWFQHFRSVTCVKINQSVSATNMPANNLFLFHLPTYIFISIGTLINVFLLILLIIKRPHKTSTWFLCGWLFFLGISNQIVSIIIISQTDAERALNLYHLGSLSLVFVPLFYFFTISFFNLKKNVLLTILAFAYTIGIPLLEYLNPGFLIKDVIWDPNVKFFIPVFDPTFEALSYTAFILWFYSLFKILQLYKNSRSSHYRNKLKYILLGSIIPIIGFMAISVPIREIRRYPLDNFGITVGSILMVYGVIKYKALNITLIVRKGLIYSILTFLITSAYLVISFVFQRIFFSQNIPTTTMFVIVPSSIIIALFFQPLNSISIRLIDRLFYRKSYIPQELLSKISYEINTALVLEDLGVTIIKLLKSAFFSKKIVILLKTKSENYKLISKNGVYNDKKYHKAISLIPVKLLHEQDTLGIYDIEDTNLAKQIEKLNIEIVTTLFIKNRLIGFICFGPKKSDELYSLEDIDVINTVGNQAAAALENALLYDELKVEKRRIEKLFKHEIEVNEMKSEFIMMSSHSLRTPITIIRGYINSLYEKREAFPAQDKQSIESIFDSTNNLSLLVEDLLILSNIHNKKIQTVKEKLDLVPILNRTVQTFLPSAAAKGLVFEYVRNGITEAFIKGDKYQITIAVNNLVDNAIKFTEKGKVQLILVKTEDKYQIQVKDTGIGIPESEIGKLFNQFHQVRSSKYEAVPGNGLGLYIVKSIVTAHDGECSVSSAPDKGSTFSITIPEFI</sequence>
<feature type="transmembrane region" description="Helical" evidence="7">
    <location>
        <begin position="165"/>
        <end position="187"/>
    </location>
</feature>
<dbReference type="SMART" id="SM00388">
    <property type="entry name" value="HisKA"/>
    <property type="match status" value="1"/>
</dbReference>
<keyword evidence="7" id="KW-0812">Transmembrane</keyword>
<dbReference type="CDD" id="cd00082">
    <property type="entry name" value="HisKA"/>
    <property type="match status" value="1"/>
</dbReference>
<gene>
    <name evidence="9" type="ORF">UT39_C0011G0006</name>
</gene>
<keyword evidence="5 9" id="KW-0418">Kinase</keyword>
<feature type="transmembrane region" description="Helical" evidence="7">
    <location>
        <begin position="38"/>
        <end position="60"/>
    </location>
</feature>
<dbReference type="Gene3D" id="3.30.450.40">
    <property type="match status" value="1"/>
</dbReference>
<protein>
    <recommendedName>
        <fullName evidence="2">histidine kinase</fullName>
        <ecNumber evidence="2">2.7.13.3</ecNumber>
    </recommendedName>
</protein>
<dbReference type="InterPro" id="IPR005467">
    <property type="entry name" value="His_kinase_dom"/>
</dbReference>
<evidence type="ECO:0000313" key="9">
    <source>
        <dbReference type="EMBL" id="KKR11134.1"/>
    </source>
</evidence>
<dbReference type="InterPro" id="IPR029016">
    <property type="entry name" value="GAF-like_dom_sf"/>
</dbReference>
<dbReference type="Gene3D" id="1.10.287.130">
    <property type="match status" value="1"/>
</dbReference>
<evidence type="ECO:0000256" key="7">
    <source>
        <dbReference type="SAM" id="Phobius"/>
    </source>
</evidence>
<proteinExistence type="predicted"/>